<organism evidence="1 2">
    <name type="scientific">Rhododendron molle</name>
    <name type="common">Chinese azalea</name>
    <name type="synonym">Azalea mollis</name>
    <dbReference type="NCBI Taxonomy" id="49168"/>
    <lineage>
        <taxon>Eukaryota</taxon>
        <taxon>Viridiplantae</taxon>
        <taxon>Streptophyta</taxon>
        <taxon>Embryophyta</taxon>
        <taxon>Tracheophyta</taxon>
        <taxon>Spermatophyta</taxon>
        <taxon>Magnoliopsida</taxon>
        <taxon>eudicotyledons</taxon>
        <taxon>Gunneridae</taxon>
        <taxon>Pentapetalae</taxon>
        <taxon>asterids</taxon>
        <taxon>Ericales</taxon>
        <taxon>Ericaceae</taxon>
        <taxon>Ericoideae</taxon>
        <taxon>Rhodoreae</taxon>
        <taxon>Rhododendron</taxon>
    </lineage>
</organism>
<dbReference type="Proteomes" id="UP001062846">
    <property type="component" value="Chromosome 1"/>
</dbReference>
<proteinExistence type="predicted"/>
<name>A0ACC0Q9Y8_RHOML</name>
<dbReference type="EMBL" id="CM046388">
    <property type="protein sequence ID" value="KAI8574169.1"/>
    <property type="molecule type" value="Genomic_DNA"/>
</dbReference>
<protein>
    <submittedName>
        <fullName evidence="1">Uncharacterized protein</fullName>
    </submittedName>
</protein>
<accession>A0ACC0Q9Y8</accession>
<gene>
    <name evidence="1" type="ORF">RHMOL_Rhmol01G0333600</name>
</gene>
<evidence type="ECO:0000313" key="1">
    <source>
        <dbReference type="EMBL" id="KAI8574169.1"/>
    </source>
</evidence>
<sequence length="116" mass="12954">MKAHRTNNTNSTEERSITGWRCGKWVLRSTKVRKSRGKMLSLFLYWNFMEGKGTTVVVTKSTTLTLLVSLTPPTPISKRKRAAPSPTSSATSVIGENSIEVVHSILCAFYSELIDY</sequence>
<evidence type="ECO:0000313" key="2">
    <source>
        <dbReference type="Proteomes" id="UP001062846"/>
    </source>
</evidence>
<reference evidence="1" key="1">
    <citation type="submission" date="2022-02" db="EMBL/GenBank/DDBJ databases">
        <title>Plant Genome Project.</title>
        <authorList>
            <person name="Zhang R.-G."/>
        </authorList>
    </citation>
    <scope>NUCLEOTIDE SEQUENCE</scope>
    <source>
        <strain evidence="1">AT1</strain>
    </source>
</reference>
<keyword evidence="2" id="KW-1185">Reference proteome</keyword>
<comment type="caution">
    <text evidence="1">The sequence shown here is derived from an EMBL/GenBank/DDBJ whole genome shotgun (WGS) entry which is preliminary data.</text>
</comment>